<evidence type="ECO:0000313" key="3">
    <source>
        <dbReference type="EMBL" id="GII80164.1"/>
    </source>
</evidence>
<comment type="caution">
    <text evidence="3">The sequence shown here is derived from an EMBL/GenBank/DDBJ whole genome shotgun (WGS) entry which is preliminary data.</text>
</comment>
<dbReference type="GO" id="GO:0008233">
    <property type="term" value="F:peptidase activity"/>
    <property type="evidence" value="ECO:0007669"/>
    <property type="project" value="UniProtKB-KW"/>
</dbReference>
<dbReference type="EMBL" id="BOOU01000069">
    <property type="protein sequence ID" value="GII80164.1"/>
    <property type="molecule type" value="Genomic_DNA"/>
</dbReference>
<sequence>MFERFHQDARQAVVLAQAEARLLDDEHIGTEHVLLGLLRQPDSVAGRVLVGHGLDHDRVADRIGRLRTTGRRADELDAAALESIGIDLDSVREKVEATFGPGALDRAPRARRRRFGGHIPFTKRAKKVLELSLREAVNLRHDHIGTGHILLGMIREGQGLAARVLVDLDVDLQELRTATRAAMT</sequence>
<dbReference type="PANTHER" id="PTHR47016">
    <property type="entry name" value="ATP-DEPENDENT CLP PROTEASE ATP-BINDING SUBUNIT CLPT1, CHLOROPLASTIC"/>
    <property type="match status" value="1"/>
</dbReference>
<dbReference type="Gene3D" id="1.10.1780.10">
    <property type="entry name" value="Clp, N-terminal domain"/>
    <property type="match status" value="2"/>
</dbReference>
<keyword evidence="3" id="KW-0378">Hydrolase</keyword>
<accession>A0A919R619</accession>
<protein>
    <submittedName>
        <fullName evidence="3">Clp protease</fullName>
    </submittedName>
</protein>
<dbReference type="InterPro" id="IPR004176">
    <property type="entry name" value="Clp_R_N"/>
</dbReference>
<evidence type="ECO:0000259" key="2">
    <source>
        <dbReference type="PROSITE" id="PS51903"/>
    </source>
</evidence>
<dbReference type="PROSITE" id="PS51903">
    <property type="entry name" value="CLP_R"/>
    <property type="match status" value="1"/>
</dbReference>
<dbReference type="AlphaFoldDB" id="A0A919R619"/>
<evidence type="ECO:0000313" key="4">
    <source>
        <dbReference type="Proteomes" id="UP000655287"/>
    </source>
</evidence>
<dbReference type="PANTHER" id="PTHR47016:SF5">
    <property type="entry name" value="CLP DOMAIN SUPERFAMILY PROTEIN"/>
    <property type="match status" value="1"/>
</dbReference>
<dbReference type="Proteomes" id="UP000655287">
    <property type="component" value="Unassembled WGS sequence"/>
</dbReference>
<dbReference type="SUPFAM" id="SSF81923">
    <property type="entry name" value="Double Clp-N motif"/>
    <property type="match status" value="2"/>
</dbReference>
<dbReference type="InterPro" id="IPR044217">
    <property type="entry name" value="CLPT1/2"/>
</dbReference>
<dbReference type="Pfam" id="PF02861">
    <property type="entry name" value="Clp_N"/>
    <property type="match status" value="2"/>
</dbReference>
<gene>
    <name evidence="3" type="ORF">Sru01_51460</name>
</gene>
<dbReference type="GO" id="GO:0006508">
    <property type="term" value="P:proteolysis"/>
    <property type="evidence" value="ECO:0007669"/>
    <property type="project" value="UniProtKB-KW"/>
</dbReference>
<proteinExistence type="predicted"/>
<reference evidence="3" key="1">
    <citation type="submission" date="2021-01" db="EMBL/GenBank/DDBJ databases">
        <title>Whole genome shotgun sequence of Sphaerisporangium rufum NBRC 109079.</title>
        <authorList>
            <person name="Komaki H."/>
            <person name="Tamura T."/>
        </authorList>
    </citation>
    <scope>NUCLEOTIDE SEQUENCE</scope>
    <source>
        <strain evidence="3">NBRC 109079</strain>
    </source>
</reference>
<name>A0A919R619_9ACTN</name>
<evidence type="ECO:0000256" key="1">
    <source>
        <dbReference type="PROSITE-ProRule" id="PRU01251"/>
    </source>
</evidence>
<keyword evidence="1" id="KW-0677">Repeat</keyword>
<dbReference type="InterPro" id="IPR036628">
    <property type="entry name" value="Clp_N_dom_sf"/>
</dbReference>
<keyword evidence="3" id="KW-0645">Protease</keyword>
<feature type="domain" description="Clp R" evidence="2">
    <location>
        <begin position="2"/>
        <end position="184"/>
    </location>
</feature>
<organism evidence="3 4">
    <name type="scientific">Sphaerisporangium rufum</name>
    <dbReference type="NCBI Taxonomy" id="1381558"/>
    <lineage>
        <taxon>Bacteria</taxon>
        <taxon>Bacillati</taxon>
        <taxon>Actinomycetota</taxon>
        <taxon>Actinomycetes</taxon>
        <taxon>Streptosporangiales</taxon>
        <taxon>Streptosporangiaceae</taxon>
        <taxon>Sphaerisporangium</taxon>
    </lineage>
</organism>
<keyword evidence="4" id="KW-1185">Reference proteome</keyword>